<comment type="caution">
    <text evidence="5">The sequence shown here is derived from an EMBL/GenBank/DDBJ whole genome shotgun (WGS) entry which is preliminary data.</text>
</comment>
<proteinExistence type="predicted"/>
<reference evidence="5 6" key="1">
    <citation type="submission" date="2019-12" db="EMBL/GenBank/DDBJ databases">
        <authorList>
            <person name="Zhao J."/>
        </authorList>
    </citation>
    <scope>NUCLEOTIDE SEQUENCE [LARGE SCALE GENOMIC DNA]</scope>
    <source>
        <strain evidence="5 6">S-15</strain>
    </source>
</reference>
<feature type="signal peptide" evidence="4">
    <location>
        <begin position="1"/>
        <end position="18"/>
    </location>
</feature>
<dbReference type="Proteomes" id="UP000470771">
    <property type="component" value="Unassembled WGS sequence"/>
</dbReference>
<accession>A0A6N9NJ75</accession>
<dbReference type="GO" id="GO:0006508">
    <property type="term" value="P:proteolysis"/>
    <property type="evidence" value="ECO:0007669"/>
    <property type="project" value="UniProtKB-KW"/>
</dbReference>
<sequence length="427" mass="49570">MKNIAIACLLLLSATLTAQDFNIEEQLYNLPDVIFKKINTPLGYEAAYELRIKQQIDHQDPKKGYFYQRAYLSHRGFNRPTTMVTQGYTSNSNRISEVAELIKSNQIDVEHRFFGESVPDSIEYQYLTLEQATADLHHINEIFRKIYPNKWVSTGISKGGQTSIFYRYFYPEDVDVSIPYVAPLNASLEDERIYTFLDTVGTNECRAKIKALQTRLLKERESVLPLLRWYSYGAQLHFNYLTFEEAFEYAVLEYSFSFWQWGNDCNDIPSKNASLEEVLYHFVTVSGVDFFADQSMEDFASHYYQAGSQMGYYGYNISDFKPLLKALPTDKNPSAVFMPNKMKVPFNNSTPKKAAEWAKKHGNKMIYINGNSDTWSATAIRPNDNVDAIWFFLDGKDHRDARIKNMNNSERVKLVNNLERWLDMEIE</sequence>
<keyword evidence="2 4" id="KW-0732">Signal</keyword>
<keyword evidence="3" id="KW-0378">Hydrolase</keyword>
<evidence type="ECO:0000313" key="6">
    <source>
        <dbReference type="Proteomes" id="UP000470771"/>
    </source>
</evidence>
<evidence type="ECO:0000256" key="1">
    <source>
        <dbReference type="ARBA" id="ARBA00022670"/>
    </source>
</evidence>
<dbReference type="EMBL" id="WWNE01000006">
    <property type="protein sequence ID" value="NBG65912.1"/>
    <property type="molecule type" value="Genomic_DNA"/>
</dbReference>
<dbReference type="PANTHER" id="PTHR11010">
    <property type="entry name" value="PROTEASE S28 PRO-X CARBOXYPEPTIDASE-RELATED"/>
    <property type="match status" value="1"/>
</dbReference>
<dbReference type="Gene3D" id="3.40.50.1820">
    <property type="entry name" value="alpha/beta hydrolase"/>
    <property type="match status" value="2"/>
</dbReference>
<dbReference type="PANTHER" id="PTHR11010:SF38">
    <property type="entry name" value="LYSOSOMAL PRO-X CARBOXYPEPTIDASE"/>
    <property type="match status" value="1"/>
</dbReference>
<evidence type="ECO:0000313" key="5">
    <source>
        <dbReference type="EMBL" id="NBG65912.1"/>
    </source>
</evidence>
<keyword evidence="6" id="KW-1185">Reference proteome</keyword>
<dbReference type="InterPro" id="IPR008761">
    <property type="entry name" value="Peptidase_S37"/>
</dbReference>
<gene>
    <name evidence="5" type="ORF">GQN54_07255</name>
</gene>
<dbReference type="GO" id="GO:0008239">
    <property type="term" value="F:dipeptidyl-peptidase activity"/>
    <property type="evidence" value="ECO:0007669"/>
    <property type="project" value="TreeGrafter"/>
</dbReference>
<feature type="chain" id="PRO_5027027517" description="Aminopeptidase" evidence="4">
    <location>
        <begin position="19"/>
        <end position="427"/>
    </location>
</feature>
<dbReference type="InterPro" id="IPR029058">
    <property type="entry name" value="AB_hydrolase_fold"/>
</dbReference>
<protein>
    <recommendedName>
        <fullName evidence="7">Aminopeptidase</fullName>
    </recommendedName>
</protein>
<dbReference type="SUPFAM" id="SSF53474">
    <property type="entry name" value="alpha/beta-Hydrolases"/>
    <property type="match status" value="1"/>
</dbReference>
<evidence type="ECO:0008006" key="7">
    <source>
        <dbReference type="Google" id="ProtNLM"/>
    </source>
</evidence>
<evidence type="ECO:0000256" key="4">
    <source>
        <dbReference type="SAM" id="SignalP"/>
    </source>
</evidence>
<keyword evidence="1" id="KW-0645">Protease</keyword>
<name>A0A6N9NJ75_9FLAO</name>
<organism evidence="5 6">
    <name type="scientific">Acidiluteibacter ferrifornacis</name>
    <dbReference type="NCBI Taxonomy" id="2692424"/>
    <lineage>
        <taxon>Bacteria</taxon>
        <taxon>Pseudomonadati</taxon>
        <taxon>Bacteroidota</taxon>
        <taxon>Flavobacteriia</taxon>
        <taxon>Flavobacteriales</taxon>
        <taxon>Cryomorphaceae</taxon>
        <taxon>Acidiluteibacter</taxon>
    </lineage>
</organism>
<evidence type="ECO:0000256" key="3">
    <source>
        <dbReference type="ARBA" id="ARBA00022801"/>
    </source>
</evidence>
<dbReference type="RefSeq" id="WP_160632867.1">
    <property type="nucleotide sequence ID" value="NZ_WWNE01000006.1"/>
</dbReference>
<dbReference type="AlphaFoldDB" id="A0A6N9NJ75"/>
<dbReference type="Pfam" id="PF05576">
    <property type="entry name" value="Peptidase_S37"/>
    <property type="match status" value="1"/>
</dbReference>
<evidence type="ECO:0000256" key="2">
    <source>
        <dbReference type="ARBA" id="ARBA00022729"/>
    </source>
</evidence>